<feature type="signal peptide" evidence="1">
    <location>
        <begin position="1"/>
        <end position="22"/>
    </location>
</feature>
<proteinExistence type="predicted"/>
<dbReference type="EMBL" id="CP118247">
    <property type="protein sequence ID" value="WDR06954.1"/>
    <property type="molecule type" value="Genomic_DNA"/>
</dbReference>
<keyword evidence="3" id="KW-1185">Reference proteome</keyword>
<dbReference type="Pfam" id="PF10029">
    <property type="entry name" value="DUF2271"/>
    <property type="match status" value="1"/>
</dbReference>
<protein>
    <submittedName>
        <fullName evidence="2">DUF2271 domain-containing protein</fullName>
    </submittedName>
</protein>
<evidence type="ECO:0000256" key="1">
    <source>
        <dbReference type="SAM" id="SignalP"/>
    </source>
</evidence>
<keyword evidence="1" id="KW-0732">Signal</keyword>
<reference evidence="2 3" key="1">
    <citation type="submission" date="2023-02" db="EMBL/GenBank/DDBJ databases">
        <title>Devosia chondri sp. nov., isolated from the phycosphere of marine algae.</title>
        <authorList>
            <person name="Kim J.M."/>
            <person name="Lee J.K."/>
            <person name="Choi B.J."/>
            <person name="Bayburt H."/>
            <person name="Jeon C.O."/>
        </authorList>
    </citation>
    <scope>NUCLEOTIDE SEQUENCE [LARGE SCALE GENOMIC DNA]</scope>
    <source>
        <strain evidence="2 3">G2-5</strain>
    </source>
</reference>
<organism evidence="2 3">
    <name type="scientific">Devosia rhodophyticola</name>
    <dbReference type="NCBI Taxonomy" id="3026423"/>
    <lineage>
        <taxon>Bacteria</taxon>
        <taxon>Pseudomonadati</taxon>
        <taxon>Pseudomonadota</taxon>
        <taxon>Alphaproteobacteria</taxon>
        <taxon>Hyphomicrobiales</taxon>
        <taxon>Devosiaceae</taxon>
        <taxon>Devosia</taxon>
    </lineage>
</organism>
<accession>A0ABY7Z1H6</accession>
<name>A0ABY7Z1H6_9HYPH</name>
<sequence length="156" mass="16582">MKKLITVLMLATALGTPTLAFAKDTKLSIQMSNYWGPPAYLAVYLNKLDGSFDSTVWVAGGQSRYQRDLRSWFRAASSSNQRIDGITGASIGSGRTMQVDVNIADSLIDAGYTLHVDSAVQDGGLVRDDAVLKLTQANSGTVVAGRGYVGALSVSF</sequence>
<dbReference type="RefSeq" id="WP_282212467.1">
    <property type="nucleotide sequence ID" value="NZ_CP118247.1"/>
</dbReference>
<dbReference type="InterPro" id="IPR014469">
    <property type="entry name" value="DUF2271"/>
</dbReference>
<evidence type="ECO:0000313" key="3">
    <source>
        <dbReference type="Proteomes" id="UP001222118"/>
    </source>
</evidence>
<evidence type="ECO:0000313" key="2">
    <source>
        <dbReference type="EMBL" id="WDR06954.1"/>
    </source>
</evidence>
<gene>
    <name evidence="2" type="ORF">PSQ90_05790</name>
</gene>
<feature type="chain" id="PRO_5046722921" evidence="1">
    <location>
        <begin position="23"/>
        <end position="156"/>
    </location>
</feature>
<dbReference type="Proteomes" id="UP001222118">
    <property type="component" value="Chromosome"/>
</dbReference>